<proteinExistence type="predicted"/>
<keyword evidence="2" id="KW-1185">Reference proteome</keyword>
<accession>A0A1Q5UMT5</accession>
<organism evidence="1 2">
    <name type="scientific">Penicillium subrubescens</name>
    <dbReference type="NCBI Taxonomy" id="1316194"/>
    <lineage>
        <taxon>Eukaryota</taxon>
        <taxon>Fungi</taxon>
        <taxon>Dikarya</taxon>
        <taxon>Ascomycota</taxon>
        <taxon>Pezizomycotina</taxon>
        <taxon>Eurotiomycetes</taxon>
        <taxon>Eurotiomycetidae</taxon>
        <taxon>Eurotiales</taxon>
        <taxon>Aspergillaceae</taxon>
        <taxon>Penicillium</taxon>
    </lineage>
</organism>
<name>A0A1Q5UMT5_9EURO</name>
<comment type="caution">
    <text evidence="1">The sequence shown here is derived from an EMBL/GenBank/DDBJ whole genome shotgun (WGS) entry which is preliminary data.</text>
</comment>
<gene>
    <name evidence="1" type="ORF">PENSUB_504</name>
</gene>
<evidence type="ECO:0000313" key="2">
    <source>
        <dbReference type="Proteomes" id="UP000186955"/>
    </source>
</evidence>
<dbReference type="EMBL" id="MNBE01000124">
    <property type="protein sequence ID" value="OKP13773.1"/>
    <property type="molecule type" value="Genomic_DNA"/>
</dbReference>
<reference evidence="1 2" key="1">
    <citation type="submission" date="2016-10" db="EMBL/GenBank/DDBJ databases">
        <title>Genome sequence of the ascomycete fungus Penicillium subrubescens.</title>
        <authorList>
            <person name="De Vries R.P."/>
            <person name="Peng M."/>
            <person name="Dilokpimol A."/>
            <person name="Hilden K."/>
            <person name="Makela M.R."/>
            <person name="Grigoriev I."/>
            <person name="Riley R."/>
            <person name="Granchi Z."/>
        </authorList>
    </citation>
    <scope>NUCLEOTIDE SEQUENCE [LARGE SCALE GENOMIC DNA]</scope>
    <source>
        <strain evidence="1 2">CBS 132785</strain>
    </source>
</reference>
<dbReference type="Proteomes" id="UP000186955">
    <property type="component" value="Unassembled WGS sequence"/>
</dbReference>
<dbReference type="AlphaFoldDB" id="A0A1Q5UMT5"/>
<sequence length="191" mass="21318">MSDASGAKSNILQNLDQFNHASLPEHFLDVLAALLRPLPVVYMIVQLEAIDPHYAEEFFPCLQTLVRKLSDSGSATVLRILLLSWSPKSFLNEDGPIQPLKLWISTSGAFDASSASPPREADEELKYLCSSIRSVNQIKKAAQGIFAMVHLLMHALRCKRKHPGAMLRQPKKPKHEAHYGAWLRGMGFSWA</sequence>
<evidence type="ECO:0000313" key="1">
    <source>
        <dbReference type="EMBL" id="OKP13773.1"/>
    </source>
</evidence>
<protein>
    <submittedName>
        <fullName evidence="1">Uncharacterized protein</fullName>
    </submittedName>
</protein>
<dbReference type="STRING" id="1316194.A0A1Q5UMT5"/>